<feature type="transmembrane region" description="Helical" evidence="9">
    <location>
        <begin position="407"/>
        <end position="425"/>
    </location>
</feature>
<dbReference type="Pfam" id="PF00005">
    <property type="entry name" value="ABC_tran"/>
    <property type="match status" value="1"/>
</dbReference>
<dbReference type="InterPro" id="IPR037045">
    <property type="entry name" value="S8pro/Inhibitor_I9_sf"/>
</dbReference>
<keyword evidence="2" id="KW-0813">Transport</keyword>
<keyword evidence="6 9" id="KW-1133">Transmembrane helix</keyword>
<keyword evidence="7 9" id="KW-0472">Membrane</keyword>
<dbReference type="Gene3D" id="3.40.50.300">
    <property type="entry name" value="P-loop containing nucleotide triphosphate hydrolases"/>
    <property type="match status" value="1"/>
</dbReference>
<evidence type="ECO:0000313" key="11">
    <source>
        <dbReference type="EMBL" id="KAL0369186.1"/>
    </source>
</evidence>
<evidence type="ECO:0000256" key="5">
    <source>
        <dbReference type="ARBA" id="ARBA00022840"/>
    </source>
</evidence>
<dbReference type="Pfam" id="PF01061">
    <property type="entry name" value="ABC2_membrane"/>
    <property type="match status" value="1"/>
</dbReference>
<dbReference type="SMART" id="SM00382">
    <property type="entry name" value="AAA"/>
    <property type="match status" value="1"/>
</dbReference>
<reference evidence="11" key="2">
    <citation type="journal article" date="2024" name="Plant">
        <title>Genomic evolution and insights into agronomic trait innovations of Sesamum species.</title>
        <authorList>
            <person name="Miao H."/>
            <person name="Wang L."/>
            <person name="Qu L."/>
            <person name="Liu H."/>
            <person name="Sun Y."/>
            <person name="Le M."/>
            <person name="Wang Q."/>
            <person name="Wei S."/>
            <person name="Zheng Y."/>
            <person name="Lin W."/>
            <person name="Duan Y."/>
            <person name="Cao H."/>
            <person name="Xiong S."/>
            <person name="Wang X."/>
            <person name="Wei L."/>
            <person name="Li C."/>
            <person name="Ma Q."/>
            <person name="Ju M."/>
            <person name="Zhao R."/>
            <person name="Li G."/>
            <person name="Mu C."/>
            <person name="Tian Q."/>
            <person name="Mei H."/>
            <person name="Zhang T."/>
            <person name="Gao T."/>
            <person name="Zhang H."/>
        </authorList>
    </citation>
    <scope>NUCLEOTIDE SEQUENCE</scope>
    <source>
        <strain evidence="11">KEN8</strain>
    </source>
</reference>
<protein>
    <submittedName>
        <fullName evidence="11">ABC transporter G family member 25</fullName>
    </submittedName>
</protein>
<dbReference type="PANTHER" id="PTHR48041:SF56">
    <property type="entry name" value="ABC TRANSPORTER G FAMILY MEMBER 25"/>
    <property type="match status" value="1"/>
</dbReference>
<dbReference type="Gene3D" id="3.30.70.80">
    <property type="entry name" value="Peptidase S8 propeptide/proteinase inhibitor I9"/>
    <property type="match status" value="1"/>
</dbReference>
<dbReference type="InterPro" id="IPR027417">
    <property type="entry name" value="P-loop_NTPase"/>
</dbReference>
<dbReference type="SUPFAM" id="SSF52540">
    <property type="entry name" value="P-loop containing nucleoside triphosphate hydrolases"/>
    <property type="match status" value="1"/>
</dbReference>
<organism evidence="11">
    <name type="scientific">Sesamum calycinum</name>
    <dbReference type="NCBI Taxonomy" id="2727403"/>
    <lineage>
        <taxon>Eukaryota</taxon>
        <taxon>Viridiplantae</taxon>
        <taxon>Streptophyta</taxon>
        <taxon>Embryophyta</taxon>
        <taxon>Tracheophyta</taxon>
        <taxon>Spermatophyta</taxon>
        <taxon>Magnoliopsida</taxon>
        <taxon>eudicotyledons</taxon>
        <taxon>Gunneridae</taxon>
        <taxon>Pentapetalae</taxon>
        <taxon>asterids</taxon>
        <taxon>lamiids</taxon>
        <taxon>Lamiales</taxon>
        <taxon>Pedaliaceae</taxon>
        <taxon>Sesamum</taxon>
    </lineage>
</organism>
<feature type="domain" description="ABC transporter" evidence="10">
    <location>
        <begin position="40"/>
        <end position="305"/>
    </location>
</feature>
<dbReference type="InterPro" id="IPR050352">
    <property type="entry name" value="ABCG_transporters"/>
</dbReference>
<evidence type="ECO:0000256" key="8">
    <source>
        <dbReference type="SAM" id="MobiDB-lite"/>
    </source>
</evidence>
<sequence length="644" mass="70393">MLVYGEASLSASAPDNSIHCSPRDSNSHHHRNHSSSPITLKFVDVSFTVKQLHDRSTNMFAGPSSDLENPTIHPLQERTILKGITGMAEPGKVLAVLGPSGSGKSTLLNALAGRLHHGHGLTGTILFNNRKLTKSIQKKTGFVSQDDVFYPHLTVRETLVFCSLLRLPSSVPKNQKIAIAESVISELGLAKCADTIIGNSFIRGVSGGERKRASIAHEMLVDPSLLILDEPTSGLDATAAYRVVATLGGLAGKGKTVVTSVHQPSSRVYQIFDELLVLSEGRCMYLGKGREAMGYFESIGFSPSFPMNPADFLLDLANGVCQLDGTTEKEKPTVRQALLSSYDNLLAPKVKAACMDAHAPIMFFPEETAGNNVKSWDTSHVSSWFNQFTILLQRNLKERKHETFNSLRIFQVMVASLLAGFMWWHSDYRDIQDRLGLLFFISIFWGVFPSFNAVFAFPQDRAIFVKERASGLGLALGALIMDAKKASTVVTVTMLAFVLTGGYYVHKAASFMSWIKYVSTTFYTYRLLIKVQYGEGKSVSSLLGCSSSSGLGGQSDGSATTCNFIDQDIRGQTPAAEHNIWKNQETVGSGWNCGEAKEALLYSYGIVSGFAAKLTPEQASRLKKEAEVTYVVREIKYWVNGHAP</sequence>
<dbReference type="PANTHER" id="PTHR48041">
    <property type="entry name" value="ABC TRANSPORTER G FAMILY MEMBER 28"/>
    <property type="match status" value="1"/>
</dbReference>
<dbReference type="GO" id="GO:0140359">
    <property type="term" value="F:ABC-type transporter activity"/>
    <property type="evidence" value="ECO:0007669"/>
    <property type="project" value="InterPro"/>
</dbReference>
<evidence type="ECO:0000256" key="1">
    <source>
        <dbReference type="ARBA" id="ARBA00004141"/>
    </source>
</evidence>
<comment type="subcellular location">
    <subcellularLocation>
        <location evidence="1">Membrane</location>
        <topology evidence="1">Multi-pass membrane protein</topology>
    </subcellularLocation>
</comment>
<dbReference type="PROSITE" id="PS50893">
    <property type="entry name" value="ABC_TRANSPORTER_2"/>
    <property type="match status" value="1"/>
</dbReference>
<dbReference type="GO" id="GO:0016887">
    <property type="term" value="F:ATP hydrolysis activity"/>
    <property type="evidence" value="ECO:0007669"/>
    <property type="project" value="InterPro"/>
</dbReference>
<dbReference type="InterPro" id="IPR003593">
    <property type="entry name" value="AAA+_ATPase"/>
</dbReference>
<reference evidence="11" key="1">
    <citation type="submission" date="2020-06" db="EMBL/GenBank/DDBJ databases">
        <authorList>
            <person name="Li T."/>
            <person name="Hu X."/>
            <person name="Zhang T."/>
            <person name="Song X."/>
            <person name="Zhang H."/>
            <person name="Dai N."/>
            <person name="Sheng W."/>
            <person name="Hou X."/>
            <person name="Wei L."/>
        </authorList>
    </citation>
    <scope>NUCLEOTIDE SEQUENCE</scope>
    <source>
        <strain evidence="11">KEN8</strain>
        <tissue evidence="11">Leaf</tissue>
    </source>
</reference>
<evidence type="ECO:0000256" key="4">
    <source>
        <dbReference type="ARBA" id="ARBA00022741"/>
    </source>
</evidence>
<dbReference type="Pfam" id="PF19055">
    <property type="entry name" value="ABC2_membrane_7"/>
    <property type="match status" value="1"/>
</dbReference>
<comment type="caution">
    <text evidence="11">The sequence shown here is derived from an EMBL/GenBank/DDBJ whole genome shotgun (WGS) entry which is preliminary data.</text>
</comment>
<dbReference type="AlphaFoldDB" id="A0AAW2QMS5"/>
<evidence type="ECO:0000256" key="7">
    <source>
        <dbReference type="ARBA" id="ARBA00023136"/>
    </source>
</evidence>
<dbReference type="GO" id="GO:0005524">
    <property type="term" value="F:ATP binding"/>
    <property type="evidence" value="ECO:0007669"/>
    <property type="project" value="UniProtKB-KW"/>
</dbReference>
<evidence type="ECO:0000256" key="9">
    <source>
        <dbReference type="SAM" id="Phobius"/>
    </source>
</evidence>
<dbReference type="Pfam" id="PF05922">
    <property type="entry name" value="Inhibitor_I9"/>
    <property type="match status" value="1"/>
</dbReference>
<evidence type="ECO:0000256" key="2">
    <source>
        <dbReference type="ARBA" id="ARBA00022448"/>
    </source>
</evidence>
<evidence type="ECO:0000256" key="3">
    <source>
        <dbReference type="ARBA" id="ARBA00022692"/>
    </source>
</evidence>
<evidence type="ECO:0000259" key="10">
    <source>
        <dbReference type="PROSITE" id="PS50893"/>
    </source>
</evidence>
<dbReference type="InterPro" id="IPR010259">
    <property type="entry name" value="S8pro/Inhibitor_I9"/>
</dbReference>
<feature type="region of interest" description="Disordered" evidence="8">
    <location>
        <begin position="1"/>
        <end position="35"/>
    </location>
</feature>
<dbReference type="EMBL" id="JACGWM010000006">
    <property type="protein sequence ID" value="KAL0369186.1"/>
    <property type="molecule type" value="Genomic_DNA"/>
</dbReference>
<keyword evidence="3 9" id="KW-0812">Transmembrane</keyword>
<name>A0AAW2QMS5_9LAMI</name>
<feature type="compositionally biased region" description="Polar residues" evidence="8">
    <location>
        <begin position="9"/>
        <end position="19"/>
    </location>
</feature>
<dbReference type="GO" id="GO:0005886">
    <property type="term" value="C:plasma membrane"/>
    <property type="evidence" value="ECO:0007669"/>
    <property type="project" value="TreeGrafter"/>
</dbReference>
<accession>A0AAW2QMS5</accession>
<dbReference type="InterPro" id="IPR013525">
    <property type="entry name" value="ABC2_TM"/>
</dbReference>
<gene>
    <name evidence="11" type="ORF">Scaly_1137500</name>
</gene>
<proteinExistence type="predicted"/>
<dbReference type="InterPro" id="IPR003439">
    <property type="entry name" value="ABC_transporter-like_ATP-bd"/>
</dbReference>
<keyword evidence="4" id="KW-0547">Nucleotide-binding</keyword>
<keyword evidence="5" id="KW-0067">ATP-binding</keyword>
<feature type="transmembrane region" description="Helical" evidence="9">
    <location>
        <begin position="486"/>
        <end position="505"/>
    </location>
</feature>
<feature type="transmembrane region" description="Helical" evidence="9">
    <location>
        <begin position="437"/>
        <end position="458"/>
    </location>
</feature>
<evidence type="ECO:0000256" key="6">
    <source>
        <dbReference type="ARBA" id="ARBA00022989"/>
    </source>
</evidence>
<dbReference type="InterPro" id="IPR043926">
    <property type="entry name" value="ABCG_dom"/>
</dbReference>